<dbReference type="Gramene" id="OPUNC01G34350.1">
    <property type="protein sequence ID" value="OPUNC01G34350.1"/>
    <property type="gene ID" value="OPUNC01G34350"/>
</dbReference>
<reference evidence="2" key="1">
    <citation type="submission" date="2015-04" db="UniProtKB">
        <authorList>
            <consortium name="EnsemblPlants"/>
        </authorList>
    </citation>
    <scope>IDENTIFICATION</scope>
</reference>
<sequence>MEPARQLNGGGGIAMEIVEEDDAGATTLGRFSLDLNGGGGGAFRPSTLLDEYERLAIEAQLDRAVLRRSYSEPSPSRLVVVAPQDKEADAPPAAAAAAPGRRAEKKKKAGAGRAPARRSWLLEALKRLFCWLGIGGAWGGGRRRREEPAVPCPPATAPPPRMQLLDYLTTTSTN</sequence>
<keyword evidence="3" id="KW-1185">Reference proteome</keyword>
<evidence type="ECO:0000256" key="1">
    <source>
        <dbReference type="SAM" id="MobiDB-lite"/>
    </source>
</evidence>
<protein>
    <submittedName>
        <fullName evidence="2">Uncharacterized protein</fullName>
    </submittedName>
</protein>
<dbReference type="OMA" id="KRLFCWL"/>
<dbReference type="HOGENOM" id="CLU_1707114_0_0_1"/>
<feature type="compositionally biased region" description="Pro residues" evidence="1">
    <location>
        <begin position="150"/>
        <end position="161"/>
    </location>
</feature>
<feature type="region of interest" description="Disordered" evidence="1">
    <location>
        <begin position="140"/>
        <end position="174"/>
    </location>
</feature>
<accession>A0A0E0JQD9</accession>
<reference evidence="2" key="2">
    <citation type="submission" date="2018-05" db="EMBL/GenBank/DDBJ databases">
        <title>OpunRS2 (Oryza punctata Reference Sequence Version 2).</title>
        <authorList>
            <person name="Zhang J."/>
            <person name="Kudrna D."/>
            <person name="Lee S."/>
            <person name="Talag J."/>
            <person name="Welchert J."/>
            <person name="Wing R.A."/>
        </authorList>
    </citation>
    <scope>NUCLEOTIDE SEQUENCE [LARGE SCALE GENOMIC DNA]</scope>
</reference>
<proteinExistence type="predicted"/>
<evidence type="ECO:0000313" key="3">
    <source>
        <dbReference type="Proteomes" id="UP000026962"/>
    </source>
</evidence>
<evidence type="ECO:0000313" key="2">
    <source>
        <dbReference type="EnsemblPlants" id="OPUNC01G34350.1"/>
    </source>
</evidence>
<dbReference type="AlphaFoldDB" id="A0A0E0JQD9"/>
<dbReference type="Proteomes" id="UP000026962">
    <property type="component" value="Chromosome 1"/>
</dbReference>
<feature type="region of interest" description="Disordered" evidence="1">
    <location>
        <begin position="82"/>
        <end position="112"/>
    </location>
</feature>
<dbReference type="PANTHER" id="PTHR48196">
    <property type="entry name" value="DUF630 DOMAIN-CONTAINING PROTEIN"/>
    <property type="match status" value="1"/>
</dbReference>
<dbReference type="eggNOG" id="ENOG502SBEC">
    <property type="taxonomic scope" value="Eukaryota"/>
</dbReference>
<organism evidence="2">
    <name type="scientific">Oryza punctata</name>
    <name type="common">Red rice</name>
    <dbReference type="NCBI Taxonomy" id="4537"/>
    <lineage>
        <taxon>Eukaryota</taxon>
        <taxon>Viridiplantae</taxon>
        <taxon>Streptophyta</taxon>
        <taxon>Embryophyta</taxon>
        <taxon>Tracheophyta</taxon>
        <taxon>Spermatophyta</taxon>
        <taxon>Magnoliopsida</taxon>
        <taxon>Liliopsida</taxon>
        <taxon>Poales</taxon>
        <taxon>Poaceae</taxon>
        <taxon>BOP clade</taxon>
        <taxon>Oryzoideae</taxon>
        <taxon>Oryzeae</taxon>
        <taxon>Oryzinae</taxon>
        <taxon>Oryza</taxon>
    </lineage>
</organism>
<feature type="compositionally biased region" description="Low complexity" evidence="1">
    <location>
        <begin position="90"/>
        <end position="100"/>
    </location>
</feature>
<dbReference type="PANTHER" id="PTHR48196:SF2">
    <property type="entry name" value="OS01G0822100 PROTEIN"/>
    <property type="match status" value="1"/>
</dbReference>
<name>A0A0E0JQD9_ORYPU</name>
<dbReference type="EnsemblPlants" id="OPUNC01G34350.1">
    <property type="protein sequence ID" value="OPUNC01G34350.1"/>
    <property type="gene ID" value="OPUNC01G34350"/>
</dbReference>